<dbReference type="RefSeq" id="WP_206591839.1">
    <property type="nucleotide sequence ID" value="NZ_CP192766.1"/>
</dbReference>
<comment type="caution">
    <text evidence="8">The sequence shown here is derived from an EMBL/GenBank/DDBJ whole genome shotgun (WGS) entry which is preliminary data.</text>
</comment>
<comment type="similarity">
    <text evidence="1 5">Belongs to the peptidase S8 family.</text>
</comment>
<protein>
    <submittedName>
        <fullName evidence="8">S8 family peptidase</fullName>
    </submittedName>
</protein>
<dbReference type="PANTHER" id="PTHR43806:SF11">
    <property type="entry name" value="CEREVISIN-RELATED"/>
    <property type="match status" value="1"/>
</dbReference>
<dbReference type="SUPFAM" id="SSF52743">
    <property type="entry name" value="Subtilisin-like"/>
    <property type="match status" value="1"/>
</dbReference>
<accession>A0ABU4W1L5</accession>
<evidence type="ECO:0000259" key="7">
    <source>
        <dbReference type="Pfam" id="PF00082"/>
    </source>
</evidence>
<dbReference type="PRINTS" id="PR00723">
    <property type="entry name" value="SUBTILISIN"/>
</dbReference>
<evidence type="ECO:0000313" key="8">
    <source>
        <dbReference type="EMBL" id="MDX8331672.1"/>
    </source>
</evidence>
<dbReference type="InterPro" id="IPR034074">
    <property type="entry name" value="Y4bN_pept_dom"/>
</dbReference>
<reference evidence="8" key="1">
    <citation type="journal article" date="2023" name="Phytobiomes J">
        <title>Deciphering the key players within the bacterial microbiota associated with aerial crown gall tumors on rhododendron: Insights into the gallobiome.</title>
        <authorList>
            <person name="Kuzmanovic N."/>
            <person name="Nesme J."/>
            <person name="Wolf J."/>
            <person name="Neumann-Schaal M."/>
            <person name="Petersen J."/>
            <person name="Fernandez-Gnecco G."/>
            <person name="Sproeer C."/>
            <person name="Bunk B."/>
            <person name="Overmann J."/>
            <person name="Sorensen S.J."/>
            <person name="Idczak E."/>
            <person name="Smalla K."/>
        </authorList>
    </citation>
    <scope>NUCLEOTIDE SEQUENCE [LARGE SCALE GENOMIC DNA]</scope>
    <source>
        <strain evidence="8">Rho-14.1</strain>
    </source>
</reference>
<dbReference type="PROSITE" id="PS51892">
    <property type="entry name" value="SUBTILASE"/>
    <property type="match status" value="1"/>
</dbReference>
<organism evidence="8 9">
    <name type="scientific">Agrobacterium rosae</name>
    <dbReference type="NCBI Taxonomy" id="1972867"/>
    <lineage>
        <taxon>Bacteria</taxon>
        <taxon>Pseudomonadati</taxon>
        <taxon>Pseudomonadota</taxon>
        <taxon>Alphaproteobacteria</taxon>
        <taxon>Hyphomicrobiales</taxon>
        <taxon>Rhizobiaceae</taxon>
        <taxon>Rhizobium/Agrobacterium group</taxon>
        <taxon>Agrobacterium</taxon>
    </lineage>
</organism>
<dbReference type="InterPro" id="IPR023827">
    <property type="entry name" value="Peptidase_S8_Asp-AS"/>
</dbReference>
<feature type="active site" description="Charge relay system" evidence="5">
    <location>
        <position position="301"/>
    </location>
</feature>
<keyword evidence="3 5" id="KW-0378">Hydrolase</keyword>
<keyword evidence="4 5" id="KW-0720">Serine protease</keyword>
<evidence type="ECO:0000256" key="2">
    <source>
        <dbReference type="ARBA" id="ARBA00022670"/>
    </source>
</evidence>
<evidence type="ECO:0000256" key="4">
    <source>
        <dbReference type="ARBA" id="ARBA00022825"/>
    </source>
</evidence>
<evidence type="ECO:0000256" key="6">
    <source>
        <dbReference type="SAM" id="MobiDB-lite"/>
    </source>
</evidence>
<keyword evidence="9" id="KW-1185">Reference proteome</keyword>
<evidence type="ECO:0000256" key="1">
    <source>
        <dbReference type="ARBA" id="ARBA00011073"/>
    </source>
</evidence>
<dbReference type="CDD" id="cd04847">
    <property type="entry name" value="Peptidases_S8_Subtilisin_like_2"/>
    <property type="match status" value="1"/>
</dbReference>
<evidence type="ECO:0000256" key="3">
    <source>
        <dbReference type="ARBA" id="ARBA00022801"/>
    </source>
</evidence>
<feature type="active site" description="Charge relay system" evidence="5">
    <location>
        <position position="269"/>
    </location>
</feature>
<dbReference type="Proteomes" id="UP001277561">
    <property type="component" value="Unassembled WGS sequence"/>
</dbReference>
<dbReference type="PANTHER" id="PTHR43806">
    <property type="entry name" value="PEPTIDASE S8"/>
    <property type="match status" value="1"/>
</dbReference>
<dbReference type="InterPro" id="IPR036852">
    <property type="entry name" value="Peptidase_S8/S53_dom_sf"/>
</dbReference>
<gene>
    <name evidence="8" type="ORF">RMS29_20865</name>
</gene>
<keyword evidence="2 5" id="KW-0645">Protease</keyword>
<feature type="region of interest" description="Disordered" evidence="6">
    <location>
        <begin position="1"/>
        <end position="37"/>
    </location>
</feature>
<dbReference type="Gene3D" id="3.40.50.200">
    <property type="entry name" value="Peptidase S8/S53 domain"/>
    <property type="match status" value="1"/>
</dbReference>
<sequence length="780" mass="85134">MARRPHLPLRRLEGSLERRKRPGFPSSPDRDHSVHGSKLQASLVELVSRKAQRNDPAEDPAIIIKIRTNGYISEDGLAANGLTILAQRDDTATVALSMDRQLSQVRARSAQYTGDIPAGQKSATHAGFFDAIEEFSEFEPSDRIGSALTRNGFDSLAAIPDGGTFLIDVELWDVDDEMLREIYIERVRVAAETHGGEFLSRYRGAGLFIARVRVPGVGLRALLAMNEVAWIDLPAQPDFAPDPAADMTIDVLPPLEPPSASSLCIGIIDSGIMAAHPMLAGVVAGTFGVPQRFGVDDEKRHGTSVAALATYGSLSTHLDEQQLTPRFRIASAKVVDGSGRFDDDRTAADIIEEAIRRLHDEYGCRVINISLADIEHIVGGRPSNWAMVLDNLVRELGIIVVVSAGNVSDVSARLQNEGLAIYPAYLREVDNRLFEPASALNTLVVGSLAHSNGLMAGDEENVDVIALTSTHHPSPFSRSGPGFADSIKPDLVEYGGTAVWLGYASTLSADRPSCGVLTLNANYLQSLMTYRHGTSFAAPVVAFKAAMVLSEFPDRSANFIRALIGLSTDHPPALIDRVTVGTGRESYRHAGYGVADINLASASEDHRVVMAIEDSLPVDRFAVYEIPIPTDFQTVRGRRHIKVSLAFDPPVRNSRKEYAGIKMGYHLVRGKTAEEVFDRFRKWETAEKEQNGGELVFEGSSWKCNMEPLATMQEAGTLQVGSFVAKRDISTYGDRYYLVVRCEGKWAANLVEEQTFAVAVELWHEAVLALYQQIAVTLDV</sequence>
<dbReference type="EMBL" id="JAVRAD010000011">
    <property type="protein sequence ID" value="MDX8331672.1"/>
    <property type="molecule type" value="Genomic_DNA"/>
</dbReference>
<name>A0ABU4W1L5_9HYPH</name>
<evidence type="ECO:0000313" key="9">
    <source>
        <dbReference type="Proteomes" id="UP001277561"/>
    </source>
</evidence>
<dbReference type="Pfam" id="PF00082">
    <property type="entry name" value="Peptidase_S8"/>
    <property type="match status" value="1"/>
</dbReference>
<dbReference type="InterPro" id="IPR050131">
    <property type="entry name" value="Peptidase_S8_subtilisin-like"/>
</dbReference>
<feature type="active site" description="Charge relay system" evidence="5">
    <location>
        <position position="535"/>
    </location>
</feature>
<dbReference type="InterPro" id="IPR000209">
    <property type="entry name" value="Peptidase_S8/S53_dom"/>
</dbReference>
<dbReference type="PROSITE" id="PS00136">
    <property type="entry name" value="SUBTILASE_ASP"/>
    <property type="match status" value="1"/>
</dbReference>
<dbReference type="InterPro" id="IPR015500">
    <property type="entry name" value="Peptidase_S8_subtilisin-rel"/>
</dbReference>
<feature type="domain" description="Peptidase S8/S53" evidence="7">
    <location>
        <begin position="263"/>
        <end position="568"/>
    </location>
</feature>
<proteinExistence type="inferred from homology"/>
<evidence type="ECO:0000256" key="5">
    <source>
        <dbReference type="PROSITE-ProRule" id="PRU01240"/>
    </source>
</evidence>